<evidence type="ECO:0000313" key="2">
    <source>
        <dbReference type="EMBL" id="MFD2597670.1"/>
    </source>
</evidence>
<feature type="domain" description="Xylose isomerase-like TIM barrel" evidence="1">
    <location>
        <begin position="24"/>
        <end position="328"/>
    </location>
</feature>
<gene>
    <name evidence="2" type="ORF">ACFSQ3_01800</name>
</gene>
<comment type="caution">
    <text evidence="2">The sequence shown here is derived from an EMBL/GenBank/DDBJ whole genome shotgun (WGS) entry which is preliminary data.</text>
</comment>
<keyword evidence="3" id="KW-1185">Reference proteome</keyword>
<dbReference type="Gene3D" id="3.20.20.150">
    <property type="entry name" value="Divalent-metal-dependent TIM barrel enzymes"/>
    <property type="match status" value="1"/>
</dbReference>
<dbReference type="EMBL" id="JBHUMA010000004">
    <property type="protein sequence ID" value="MFD2597670.1"/>
    <property type="molecule type" value="Genomic_DNA"/>
</dbReference>
<dbReference type="PANTHER" id="PTHR12110">
    <property type="entry name" value="HYDROXYPYRUVATE ISOMERASE"/>
    <property type="match status" value="1"/>
</dbReference>
<name>A0ABW5NFL6_9SPHI</name>
<sequence>MKQQNNPIWLMSSAYEKLNQEQLIEKAVSLGVQGVDLCVFRTDSDRKDHTATHLDYANFGPDDAARIIELFNGKSLRLSLGAFDNMIGGDPAERTKNQNHLLRLIRIAHLLGGNQNDIIVGTFVGYNHDLGVKEDGFQRNLEEYKRVFGPIVRYAESLGVTIAYENCPMEGWRSARYTSTFNNLSGVLAARKLMYTLVDSSAHGEIYDPSHDIWQNTDPIEVIKRTDLSRLKRIHVKTTRNLLDDARVQWGGMYPMQMVDESLAREAGVVIPKHDWDRHHYEAMLPGFGGTDHMDWNGFVGILNEKGFKGVFEIENEAKNSKDAGAPAAIDQGIHACVNFLAPLLWPLQESGYVRPAHQQLSGDVRKDIPVVEMKDLL</sequence>
<dbReference type="Proteomes" id="UP001597393">
    <property type="component" value="Unassembled WGS sequence"/>
</dbReference>
<evidence type="ECO:0000259" key="1">
    <source>
        <dbReference type="Pfam" id="PF01261"/>
    </source>
</evidence>
<organism evidence="2 3">
    <name type="scientific">Sphingobacterium corticis</name>
    <dbReference type="NCBI Taxonomy" id="1812823"/>
    <lineage>
        <taxon>Bacteria</taxon>
        <taxon>Pseudomonadati</taxon>
        <taxon>Bacteroidota</taxon>
        <taxon>Sphingobacteriia</taxon>
        <taxon>Sphingobacteriales</taxon>
        <taxon>Sphingobacteriaceae</taxon>
        <taxon>Sphingobacterium</taxon>
    </lineage>
</organism>
<dbReference type="InterPro" id="IPR036237">
    <property type="entry name" value="Xyl_isomerase-like_sf"/>
</dbReference>
<dbReference type="SUPFAM" id="SSF51658">
    <property type="entry name" value="Xylose isomerase-like"/>
    <property type="match status" value="1"/>
</dbReference>
<protein>
    <submittedName>
        <fullName evidence="2">Sugar phosphate isomerase/epimerase family protein</fullName>
    </submittedName>
</protein>
<dbReference type="GO" id="GO:0016853">
    <property type="term" value="F:isomerase activity"/>
    <property type="evidence" value="ECO:0007669"/>
    <property type="project" value="UniProtKB-KW"/>
</dbReference>
<dbReference type="Pfam" id="PF01261">
    <property type="entry name" value="AP_endonuc_2"/>
    <property type="match status" value="1"/>
</dbReference>
<dbReference type="InterPro" id="IPR013022">
    <property type="entry name" value="Xyl_isomerase-like_TIM-brl"/>
</dbReference>
<accession>A0ABW5NFL6</accession>
<proteinExistence type="predicted"/>
<dbReference type="RefSeq" id="WP_380866976.1">
    <property type="nucleotide sequence ID" value="NZ_JBHUMA010000004.1"/>
</dbReference>
<reference evidence="3" key="1">
    <citation type="journal article" date="2019" name="Int. J. Syst. Evol. Microbiol.">
        <title>The Global Catalogue of Microorganisms (GCM) 10K type strain sequencing project: providing services to taxonomists for standard genome sequencing and annotation.</title>
        <authorList>
            <consortium name="The Broad Institute Genomics Platform"/>
            <consortium name="The Broad Institute Genome Sequencing Center for Infectious Disease"/>
            <person name="Wu L."/>
            <person name="Ma J."/>
        </authorList>
    </citation>
    <scope>NUCLEOTIDE SEQUENCE [LARGE SCALE GENOMIC DNA]</scope>
    <source>
        <strain evidence="3">KCTC 42248</strain>
    </source>
</reference>
<dbReference type="InterPro" id="IPR050312">
    <property type="entry name" value="IolE/XylAMocC-like"/>
</dbReference>
<keyword evidence="2" id="KW-0413">Isomerase</keyword>
<dbReference type="PANTHER" id="PTHR12110:SF21">
    <property type="entry name" value="XYLOSE ISOMERASE-LIKE TIM BARREL DOMAIN-CONTAINING PROTEIN"/>
    <property type="match status" value="1"/>
</dbReference>
<evidence type="ECO:0000313" key="3">
    <source>
        <dbReference type="Proteomes" id="UP001597393"/>
    </source>
</evidence>